<protein>
    <recommendedName>
        <fullName evidence="3">Glycosyl hydrolase family 71</fullName>
    </recommendedName>
</protein>
<reference evidence="1 2" key="1">
    <citation type="submission" date="2021-07" db="EMBL/GenBank/DDBJ databases">
        <title>Actinomadura sp. PM05-2 isolated from lichen.</title>
        <authorList>
            <person name="Somphong A."/>
            <person name="Phongsopitanun W."/>
            <person name="Tanasupawat S."/>
            <person name="Peongsungnone V."/>
        </authorList>
    </citation>
    <scope>NUCLEOTIDE SEQUENCE [LARGE SCALE GENOMIC DNA]</scope>
    <source>
        <strain evidence="1 2">PM05-2</strain>
    </source>
</reference>
<evidence type="ECO:0000313" key="1">
    <source>
        <dbReference type="EMBL" id="MBW8481962.1"/>
    </source>
</evidence>
<gene>
    <name evidence="1" type="ORF">K1Y72_06265</name>
</gene>
<dbReference type="Pfam" id="PF03659">
    <property type="entry name" value="Glyco_hydro_71"/>
    <property type="match status" value="1"/>
</dbReference>
<dbReference type="CDD" id="cd11577">
    <property type="entry name" value="GH71"/>
    <property type="match status" value="1"/>
</dbReference>
<accession>A0ABS7FQY2</accession>
<keyword evidence="2" id="KW-1185">Reference proteome</keyword>
<dbReference type="InterPro" id="IPR005197">
    <property type="entry name" value="Glyco_hydro_71"/>
</dbReference>
<proteinExistence type="predicted"/>
<name>A0ABS7FQY2_9ACTN</name>
<organism evidence="1 2">
    <name type="scientific">Actinomadura parmotrematis</name>
    <dbReference type="NCBI Taxonomy" id="2864039"/>
    <lineage>
        <taxon>Bacteria</taxon>
        <taxon>Bacillati</taxon>
        <taxon>Actinomycetota</taxon>
        <taxon>Actinomycetes</taxon>
        <taxon>Streptosporangiales</taxon>
        <taxon>Thermomonosporaceae</taxon>
        <taxon>Actinomadura</taxon>
    </lineage>
</organism>
<dbReference type="Proteomes" id="UP000774570">
    <property type="component" value="Unassembled WGS sequence"/>
</dbReference>
<evidence type="ECO:0000313" key="2">
    <source>
        <dbReference type="Proteomes" id="UP000774570"/>
    </source>
</evidence>
<sequence length="498" mass="52431">MRSPKVLLTALAGILAVGLVAAWLSRPVPTVTAAKSGATAAAAASPLPFDLPSTATLRASGKLVFAHYFTPYPRSLDNKDASADYYTRNYLNPAGEGGIHAAYGGLLRDRPAARAPLTGDYQLADMEYEVRTAIAAGLDGFTVDLLNLDPSSAHRKRVDLLIKAAQAVDPGFKIVLMPDMTATQIKAYTPAGLAAALAGLAASPNVYRLADGRLVLSPFKAENQTADWYTQLTTALSSTYGIKTALVPVFLNFGANYAKYSAISYGFSNWGNRSPNLQGGVAGNVSTSHTAGKIWMQPVAVQDERPDQKIYDEAGNTENLRTTWQNAISAGTDWVQLTTWNDFSEGTQFAPSPHNGGAYLDLASYYLTRLKTGAWPAIVRDTAYVSHRTQLAATKPTAGGQTAFMVPRSGTTTPRDTVEVLSFLKAAATVRATVGGTATDYAAAAGVQAKLFPLAFGANGAAIVRSGTTVASVASPFTVTATPTVQDLQYSIVSSGRG</sequence>
<dbReference type="Gene3D" id="3.20.20.80">
    <property type="entry name" value="Glycosidases"/>
    <property type="match status" value="1"/>
</dbReference>
<evidence type="ECO:0008006" key="3">
    <source>
        <dbReference type="Google" id="ProtNLM"/>
    </source>
</evidence>
<dbReference type="EMBL" id="JAIBOA010000003">
    <property type="protein sequence ID" value="MBW8481962.1"/>
    <property type="molecule type" value="Genomic_DNA"/>
</dbReference>
<comment type="caution">
    <text evidence="1">The sequence shown here is derived from an EMBL/GenBank/DDBJ whole genome shotgun (WGS) entry which is preliminary data.</text>
</comment>